<reference evidence="2" key="1">
    <citation type="submission" date="2022-11" db="UniProtKB">
        <authorList>
            <consortium name="WormBaseParasite"/>
        </authorList>
    </citation>
    <scope>IDENTIFICATION</scope>
</reference>
<sequence length="86" mass="9008">MSLRGRPKTLNSNPLPAIAEDGSAAAAVARGRPAATATPQQPAFHQYLTAAGSAQSTRRSATVATANPGQQSLHQFNLIMLRLENL</sequence>
<name>A0A914PSG8_9BILA</name>
<accession>A0A914PSG8</accession>
<dbReference type="Proteomes" id="UP000887578">
    <property type="component" value="Unplaced"/>
</dbReference>
<evidence type="ECO:0000313" key="1">
    <source>
        <dbReference type="Proteomes" id="UP000887578"/>
    </source>
</evidence>
<evidence type="ECO:0000313" key="2">
    <source>
        <dbReference type="WBParaSite" id="PDA_v2.g21615.t1"/>
    </source>
</evidence>
<dbReference type="WBParaSite" id="PDA_v2.g21615.t1">
    <property type="protein sequence ID" value="PDA_v2.g21615.t1"/>
    <property type="gene ID" value="PDA_v2.g21615"/>
</dbReference>
<proteinExistence type="predicted"/>
<protein>
    <submittedName>
        <fullName evidence="2">Uncharacterized protein</fullName>
    </submittedName>
</protein>
<dbReference type="AlphaFoldDB" id="A0A914PSG8"/>
<keyword evidence="1" id="KW-1185">Reference proteome</keyword>
<organism evidence="1 2">
    <name type="scientific">Panagrolaimus davidi</name>
    <dbReference type="NCBI Taxonomy" id="227884"/>
    <lineage>
        <taxon>Eukaryota</taxon>
        <taxon>Metazoa</taxon>
        <taxon>Ecdysozoa</taxon>
        <taxon>Nematoda</taxon>
        <taxon>Chromadorea</taxon>
        <taxon>Rhabditida</taxon>
        <taxon>Tylenchina</taxon>
        <taxon>Panagrolaimomorpha</taxon>
        <taxon>Panagrolaimoidea</taxon>
        <taxon>Panagrolaimidae</taxon>
        <taxon>Panagrolaimus</taxon>
    </lineage>
</organism>